<organism evidence="8 9">
    <name type="scientific">Pseudoalteromonas neustonica</name>
    <dbReference type="NCBI Taxonomy" id="1840331"/>
    <lineage>
        <taxon>Bacteria</taxon>
        <taxon>Pseudomonadati</taxon>
        <taxon>Pseudomonadota</taxon>
        <taxon>Gammaproteobacteria</taxon>
        <taxon>Alteromonadales</taxon>
        <taxon>Pseudoalteromonadaceae</taxon>
        <taxon>Pseudoalteromonas</taxon>
    </lineage>
</organism>
<evidence type="ECO:0000256" key="2">
    <source>
        <dbReference type="ARBA" id="ARBA00022603"/>
    </source>
</evidence>
<comment type="similarity">
    <text evidence="7">Belongs to the class I-like SAM-binding methyltransferase superfamily. C5-methyltransferase family.</text>
</comment>
<dbReference type="GO" id="GO:0032259">
    <property type="term" value="P:methylation"/>
    <property type="evidence" value="ECO:0007669"/>
    <property type="project" value="UniProtKB-KW"/>
</dbReference>
<reference evidence="8 9" key="1">
    <citation type="submission" date="2019-07" db="EMBL/GenBank/DDBJ databases">
        <title>Diversity of Bacteria from Kongsfjorden, Arctic.</title>
        <authorList>
            <person name="Yu Y."/>
        </authorList>
    </citation>
    <scope>NUCLEOTIDE SEQUENCE [LARGE SCALE GENOMIC DNA]</scope>
    <source>
        <strain evidence="8 9">SM1927</strain>
    </source>
</reference>
<dbReference type="PANTHER" id="PTHR46098">
    <property type="entry name" value="TRNA (CYTOSINE(38)-C(5))-METHYLTRANSFERASE"/>
    <property type="match status" value="1"/>
</dbReference>
<dbReference type="Pfam" id="PF00145">
    <property type="entry name" value="DNA_methylase"/>
    <property type="match status" value="2"/>
</dbReference>
<dbReference type="PROSITE" id="PS51679">
    <property type="entry name" value="SAM_MT_C5"/>
    <property type="match status" value="1"/>
</dbReference>
<evidence type="ECO:0000256" key="6">
    <source>
        <dbReference type="ARBA" id="ARBA00047422"/>
    </source>
</evidence>
<evidence type="ECO:0000256" key="3">
    <source>
        <dbReference type="ARBA" id="ARBA00022679"/>
    </source>
</evidence>
<protein>
    <recommendedName>
        <fullName evidence="1">DNA (cytosine-5-)-methyltransferase</fullName>
        <ecNumber evidence="1">2.1.1.37</ecNumber>
    </recommendedName>
</protein>
<keyword evidence="9" id="KW-1185">Reference proteome</keyword>
<sequence>MNVLSLFDGMSCGRIALERAGIKVTNYFASELDKYAIKVTQANWPNTIQLGDVTKWREWDIDWSSIDLLIGGSPCQGFSFAGKQLAFDDPRSKLFFVYSDILTHIDNERDKAGKSEVKFLLENVKMKKEYLEIISDHLGVKPVFINSALVSAQNRQRYYWANWDFEQPEDKGLVLRDIVEHSVDGKYQLSEKLLKGFESKINRRSEMKSGFDNFNVRPLGEKVSCLTARYYKIAMSDPFIEIRSASMVGRKIDENGKRNDSLDKKAVQCLEVNSHGKSRCLSTVSKDSLVTDLPPGRHIDYERKSYRKLTPIECERLQTVPDNYTNHVSNTQRYKMLGNGWTVDVIAHIFTPLAFSINCERAA</sequence>
<dbReference type="InterPro" id="IPR029063">
    <property type="entry name" value="SAM-dependent_MTases_sf"/>
</dbReference>
<dbReference type="PROSITE" id="PS00094">
    <property type="entry name" value="C5_MTASE_1"/>
    <property type="match status" value="1"/>
</dbReference>
<keyword evidence="2 7" id="KW-0489">Methyltransferase</keyword>
<dbReference type="Gene3D" id="3.90.120.10">
    <property type="entry name" value="DNA Methylase, subunit A, domain 2"/>
    <property type="match status" value="1"/>
</dbReference>
<dbReference type="NCBIfam" id="TIGR00675">
    <property type="entry name" value="dcm"/>
    <property type="match status" value="1"/>
</dbReference>
<evidence type="ECO:0000256" key="4">
    <source>
        <dbReference type="ARBA" id="ARBA00022691"/>
    </source>
</evidence>
<dbReference type="Gene3D" id="3.40.50.150">
    <property type="entry name" value="Vaccinia Virus protein VP39"/>
    <property type="match status" value="1"/>
</dbReference>
<keyword evidence="3 7" id="KW-0808">Transferase</keyword>
<dbReference type="GO" id="GO:0008168">
    <property type="term" value="F:methyltransferase activity"/>
    <property type="evidence" value="ECO:0007669"/>
    <property type="project" value="UniProtKB-KW"/>
</dbReference>
<dbReference type="InterPro" id="IPR001525">
    <property type="entry name" value="C5_MeTfrase"/>
</dbReference>
<comment type="caution">
    <text evidence="8">The sequence shown here is derived from an EMBL/GenBank/DDBJ whole genome shotgun (WGS) entry which is preliminary data.</text>
</comment>
<dbReference type="EC" id="2.1.1.37" evidence="1"/>
<evidence type="ECO:0000313" key="8">
    <source>
        <dbReference type="EMBL" id="TVU79878.1"/>
    </source>
</evidence>
<dbReference type="SUPFAM" id="SSF53335">
    <property type="entry name" value="S-adenosyl-L-methionine-dependent methyltransferases"/>
    <property type="match status" value="1"/>
</dbReference>
<proteinExistence type="inferred from homology"/>
<gene>
    <name evidence="8" type="ORF">FQP85_22050</name>
</gene>
<evidence type="ECO:0000256" key="1">
    <source>
        <dbReference type="ARBA" id="ARBA00011975"/>
    </source>
</evidence>
<dbReference type="InterPro" id="IPR050750">
    <property type="entry name" value="C5-MTase"/>
</dbReference>
<accession>A0ABY3F7E2</accession>
<dbReference type="RefSeq" id="WP_145242637.1">
    <property type="nucleotide sequence ID" value="NZ_VNFF01000034.1"/>
</dbReference>
<dbReference type="EMBL" id="VNFF01000034">
    <property type="protein sequence ID" value="TVU79878.1"/>
    <property type="molecule type" value="Genomic_DNA"/>
</dbReference>
<keyword evidence="4 7" id="KW-0949">S-adenosyl-L-methionine</keyword>
<dbReference type="InterPro" id="IPR018117">
    <property type="entry name" value="C5_DNA_meth_AS"/>
</dbReference>
<name>A0ABY3F7E2_9GAMM</name>
<comment type="catalytic activity">
    <reaction evidence="6">
        <text>a 2'-deoxycytidine in DNA + S-adenosyl-L-methionine = a 5-methyl-2'-deoxycytidine in DNA + S-adenosyl-L-homocysteine + H(+)</text>
        <dbReference type="Rhea" id="RHEA:13681"/>
        <dbReference type="Rhea" id="RHEA-COMP:11369"/>
        <dbReference type="Rhea" id="RHEA-COMP:11370"/>
        <dbReference type="ChEBI" id="CHEBI:15378"/>
        <dbReference type="ChEBI" id="CHEBI:57856"/>
        <dbReference type="ChEBI" id="CHEBI:59789"/>
        <dbReference type="ChEBI" id="CHEBI:85452"/>
        <dbReference type="ChEBI" id="CHEBI:85454"/>
        <dbReference type="EC" id="2.1.1.37"/>
    </reaction>
</comment>
<dbReference type="PANTHER" id="PTHR46098:SF1">
    <property type="entry name" value="TRNA (CYTOSINE(38)-C(5))-METHYLTRANSFERASE"/>
    <property type="match status" value="1"/>
</dbReference>
<dbReference type="Proteomes" id="UP000317938">
    <property type="component" value="Unassembled WGS sequence"/>
</dbReference>
<evidence type="ECO:0000256" key="7">
    <source>
        <dbReference type="PROSITE-ProRule" id="PRU01016"/>
    </source>
</evidence>
<evidence type="ECO:0000313" key="9">
    <source>
        <dbReference type="Proteomes" id="UP000317938"/>
    </source>
</evidence>
<keyword evidence="5" id="KW-0680">Restriction system</keyword>
<feature type="active site" evidence="7">
    <location>
        <position position="75"/>
    </location>
</feature>
<evidence type="ECO:0000256" key="5">
    <source>
        <dbReference type="ARBA" id="ARBA00022747"/>
    </source>
</evidence>